<evidence type="ECO:0000313" key="2">
    <source>
        <dbReference type="Proteomes" id="UP000178851"/>
    </source>
</evidence>
<evidence type="ECO:0000313" key="1">
    <source>
        <dbReference type="EMBL" id="OGM27998.1"/>
    </source>
</evidence>
<dbReference type="Proteomes" id="UP000178851">
    <property type="component" value="Unassembled WGS sequence"/>
</dbReference>
<organism evidence="1 2">
    <name type="scientific">Candidatus Woesebacteria bacterium RIFCSPHIGHO2_01_FULL_39_28</name>
    <dbReference type="NCBI Taxonomy" id="1802496"/>
    <lineage>
        <taxon>Bacteria</taxon>
        <taxon>Candidatus Woeseibacteriota</taxon>
    </lineage>
</organism>
<dbReference type="EMBL" id="MGGI01000001">
    <property type="protein sequence ID" value="OGM27998.1"/>
    <property type="molecule type" value="Genomic_DNA"/>
</dbReference>
<comment type="caution">
    <text evidence="1">The sequence shown here is derived from an EMBL/GenBank/DDBJ whole genome shotgun (WGS) entry which is preliminary data.</text>
</comment>
<reference evidence="1 2" key="1">
    <citation type="journal article" date="2016" name="Nat. Commun.">
        <title>Thousands of microbial genomes shed light on interconnected biogeochemical processes in an aquifer system.</title>
        <authorList>
            <person name="Anantharaman K."/>
            <person name="Brown C.T."/>
            <person name="Hug L.A."/>
            <person name="Sharon I."/>
            <person name="Castelle C.J."/>
            <person name="Probst A.J."/>
            <person name="Thomas B.C."/>
            <person name="Singh A."/>
            <person name="Wilkins M.J."/>
            <person name="Karaoz U."/>
            <person name="Brodie E.L."/>
            <person name="Williams K.H."/>
            <person name="Hubbard S.S."/>
            <person name="Banfield J.F."/>
        </authorList>
    </citation>
    <scope>NUCLEOTIDE SEQUENCE [LARGE SCALE GENOMIC DNA]</scope>
</reference>
<dbReference type="AlphaFoldDB" id="A0A1F7YN14"/>
<protein>
    <submittedName>
        <fullName evidence="1">Uncharacterized protein</fullName>
    </submittedName>
</protein>
<accession>A0A1F7YN14</accession>
<proteinExistence type="predicted"/>
<name>A0A1F7YN14_9BACT</name>
<gene>
    <name evidence="1" type="ORF">A2627_00445</name>
</gene>
<sequence>MREFDGPKIFYSCDNGGGLSEIPTGRNLAGHQAVLDVHTGLLAKIALTGNGVWVVHDLDTMEERGTVTIQVPTEKGTTTVPLYKGVDKNKLSATSAEYIGVRGAKVDERLTSFLKPLGAFNKIFLDGMRRRAEALDRSFPPGRVVVAERNTELLEHMLPDLGLQSPQFLYLSGLLAQDRVKGILAESLERQFKANEFWAWNDDGKRGNVRDANHAAELLDHGRLIPKAIALSNLFHRIAQESDLGIVGGLGQGRYERGAVSRGISLPSVREKSIVTSHLGLRTDQLNNDGALPQAAKNWSLQANFRPSATVMYLLGLPFDQGNIEYIE</sequence>